<name>A0AAQ3KEB2_9LILI</name>
<dbReference type="AlphaFoldDB" id="A0AAQ3KEB2"/>
<sequence>MAARMRQFWASNLDANCTPWVIVVIGDELVGNDVSPMVINVSSERSARPLRQGGRADLSVREVADEAQTSPPERSPTSCLRCLRDLLSEIGKVPRLEKGVVAIEEGRRGGGCGGEDN</sequence>
<proteinExistence type="predicted"/>
<reference evidence="2 3" key="1">
    <citation type="submission" date="2023-10" db="EMBL/GenBank/DDBJ databases">
        <title>Chromosome-scale genome assembly provides insights into flower coloration mechanisms of Canna indica.</title>
        <authorList>
            <person name="Li C."/>
        </authorList>
    </citation>
    <scope>NUCLEOTIDE SEQUENCE [LARGE SCALE GENOMIC DNA]</scope>
    <source>
        <tissue evidence="2">Flower</tissue>
    </source>
</reference>
<dbReference type="EMBL" id="CP136893">
    <property type="protein sequence ID" value="WOL04181.1"/>
    <property type="molecule type" value="Genomic_DNA"/>
</dbReference>
<evidence type="ECO:0000313" key="3">
    <source>
        <dbReference type="Proteomes" id="UP001327560"/>
    </source>
</evidence>
<evidence type="ECO:0000313" key="2">
    <source>
        <dbReference type="EMBL" id="WOL04181.1"/>
    </source>
</evidence>
<dbReference type="Proteomes" id="UP001327560">
    <property type="component" value="Chromosome 4"/>
</dbReference>
<feature type="region of interest" description="Disordered" evidence="1">
    <location>
        <begin position="45"/>
        <end position="76"/>
    </location>
</feature>
<accession>A0AAQ3KEB2</accession>
<protein>
    <submittedName>
        <fullName evidence="2">Uncharacterized protein</fullName>
    </submittedName>
</protein>
<keyword evidence="3" id="KW-1185">Reference proteome</keyword>
<evidence type="ECO:0000256" key="1">
    <source>
        <dbReference type="SAM" id="MobiDB-lite"/>
    </source>
</evidence>
<gene>
    <name evidence="2" type="ORF">Cni_G12902</name>
</gene>
<feature type="compositionally biased region" description="Polar residues" evidence="1">
    <location>
        <begin position="67"/>
        <end position="76"/>
    </location>
</feature>
<organism evidence="2 3">
    <name type="scientific">Canna indica</name>
    <name type="common">Indian-shot</name>
    <dbReference type="NCBI Taxonomy" id="4628"/>
    <lineage>
        <taxon>Eukaryota</taxon>
        <taxon>Viridiplantae</taxon>
        <taxon>Streptophyta</taxon>
        <taxon>Embryophyta</taxon>
        <taxon>Tracheophyta</taxon>
        <taxon>Spermatophyta</taxon>
        <taxon>Magnoliopsida</taxon>
        <taxon>Liliopsida</taxon>
        <taxon>Zingiberales</taxon>
        <taxon>Cannaceae</taxon>
        <taxon>Canna</taxon>
    </lineage>
</organism>